<reference evidence="1 2" key="1">
    <citation type="journal article" date="2006" name="Genome Res.">
        <title>Skewed genomic variability in strains of the toxigenic bacterial pathogen, Clostridium perfringens.</title>
        <authorList>
            <person name="Myers G.S."/>
            <person name="Rasko D.A."/>
            <person name="Cheung J.K."/>
            <person name="Ravel J."/>
            <person name="Seshadri R."/>
            <person name="Deboy R.T."/>
            <person name="Ren Q."/>
            <person name="Varga J."/>
            <person name="Awad M.M."/>
            <person name="Brinkac L.M."/>
            <person name="Daugherty S.C."/>
            <person name="Haft D.H."/>
            <person name="Dodson R.J."/>
            <person name="Madupu R."/>
            <person name="Nelson W.C."/>
            <person name="Rosovitz M.J."/>
            <person name="Sullivan S.A."/>
            <person name="Khouri H."/>
            <person name="Dimitrov G.I."/>
            <person name="Watkins K.L."/>
            <person name="Mulligan S."/>
            <person name="Benton J."/>
            <person name="Radune D."/>
            <person name="Fisher D.J."/>
            <person name="Atkins H.S."/>
            <person name="Hiscox T."/>
            <person name="Jost B.H."/>
            <person name="Billington S.J."/>
            <person name="Songer J.G."/>
            <person name="McClane B.A."/>
            <person name="Titball R.W."/>
            <person name="Rood J.I."/>
            <person name="Melville S.B."/>
            <person name="Paulsen I.T."/>
        </authorList>
    </citation>
    <scope>NUCLEOTIDE SEQUENCE [LARGE SCALE GENOMIC DNA]</scope>
    <source>
        <strain evidence="2">ATCC 13124 / DSM 756 / JCM 1290 / NCIMB 6125 / NCTC 8237 / S 107 / Type A</strain>
    </source>
</reference>
<name>A0A0H2YQG0_CLOP1</name>
<protein>
    <submittedName>
        <fullName evidence="1">Uncharacterized protein</fullName>
    </submittedName>
</protein>
<proteinExistence type="predicted"/>
<dbReference type="Proteomes" id="UP000001823">
    <property type="component" value="Chromosome"/>
</dbReference>
<dbReference type="PaxDb" id="195103-CPF_1866"/>
<accession>A0A0H2YQG0</accession>
<dbReference type="KEGG" id="cpf:CPF_1866"/>
<evidence type="ECO:0000313" key="1">
    <source>
        <dbReference type="EMBL" id="ABG83075.1"/>
    </source>
</evidence>
<dbReference type="AlphaFoldDB" id="A0A0H2YQG0"/>
<gene>
    <name evidence="1" type="ordered locus">CPF_1866</name>
</gene>
<keyword evidence="2" id="KW-1185">Reference proteome</keyword>
<evidence type="ECO:0000313" key="2">
    <source>
        <dbReference type="Proteomes" id="UP000001823"/>
    </source>
</evidence>
<dbReference type="EMBL" id="CP000246">
    <property type="protein sequence ID" value="ABG83075.1"/>
    <property type="molecule type" value="Genomic_DNA"/>
</dbReference>
<organism evidence="1 2">
    <name type="scientific">Clostridium perfringens (strain ATCC 13124 / DSM 756 / JCM 1290 / NCIMB 6125 / NCTC 8237 / Type A)</name>
    <dbReference type="NCBI Taxonomy" id="195103"/>
    <lineage>
        <taxon>Bacteria</taxon>
        <taxon>Bacillati</taxon>
        <taxon>Bacillota</taxon>
        <taxon>Clostridia</taxon>
        <taxon>Eubacteriales</taxon>
        <taxon>Clostridiaceae</taxon>
        <taxon>Clostridium</taxon>
    </lineage>
</organism>
<dbReference type="HOGENOM" id="CLU_2034015_0_0_9"/>
<dbReference type="RefSeq" id="WP_003449721.1">
    <property type="nucleotide sequence ID" value="NC_008261.1"/>
</dbReference>
<sequence>MKALILVGIILFAVGLLFESMYKIKMVFKSFSKDTNGKAGKDFNFDFKNQFNNISAEKREEFIRSLSDDKKSLFKEYLACNKEDENLLREKLDEKHVFNMFNRWARQNNIEPINISNYKDL</sequence>